<evidence type="ECO:0000313" key="3">
    <source>
        <dbReference type="Proteomes" id="UP000185604"/>
    </source>
</evidence>
<dbReference type="AlphaFoldDB" id="A0A6I7TZF4"/>
<organism evidence="1 3">
    <name type="scientific">Bacillus paralicheniformis</name>
    <dbReference type="NCBI Taxonomy" id="1648923"/>
    <lineage>
        <taxon>Bacteria</taxon>
        <taxon>Bacillati</taxon>
        <taxon>Bacillota</taxon>
        <taxon>Bacilli</taxon>
        <taxon>Bacillales</taxon>
        <taxon>Bacillaceae</taxon>
        <taxon>Bacillus</taxon>
    </lineage>
</organism>
<accession>A0A6I7TZF4</accession>
<proteinExistence type="predicted"/>
<dbReference type="Proteomes" id="UP000185604">
    <property type="component" value="Unassembled WGS sequence"/>
</dbReference>
<dbReference type="EMBL" id="NILF01000043">
    <property type="protein sequence ID" value="TWL37381.1"/>
    <property type="molecule type" value="Genomic_DNA"/>
</dbReference>
<protein>
    <submittedName>
        <fullName evidence="1">Uncharacterized protein</fullName>
    </submittedName>
</protein>
<dbReference type="Proteomes" id="UP000429980">
    <property type="component" value="Unassembled WGS sequence"/>
</dbReference>
<gene>
    <name evidence="1" type="ORF">B4121_1153</name>
    <name evidence="2" type="ORF">CHCC15381_4282</name>
</gene>
<keyword evidence="4" id="KW-1185">Reference proteome</keyword>
<comment type="caution">
    <text evidence="1">The sequence shown here is derived from an EMBL/GenBank/DDBJ whole genome shotgun (WGS) entry which is preliminary data.</text>
</comment>
<evidence type="ECO:0000313" key="4">
    <source>
        <dbReference type="Proteomes" id="UP000429980"/>
    </source>
</evidence>
<dbReference type="EMBL" id="LKPO01000008">
    <property type="protein sequence ID" value="OLF95591.1"/>
    <property type="molecule type" value="Genomic_DNA"/>
</dbReference>
<reference evidence="2 4" key="2">
    <citation type="submission" date="2019-06" db="EMBL/GenBank/DDBJ databases">
        <title>Genome sequence analysis of &gt;100 Bacillus licheniformis strains suggests intrinsic resistance to this species.</title>
        <authorList>
            <person name="Wels M."/>
            <person name="Siezen R.J."/>
            <person name="Johansen E."/>
            <person name="Stuer-Lauridsen B."/>
            <person name="Bjerre K."/>
            <person name="Nielsen B.K.K."/>
        </authorList>
    </citation>
    <scope>NUCLEOTIDE SEQUENCE [LARGE SCALE GENOMIC DNA]</scope>
    <source>
        <strain evidence="2 4">BAC-15381</strain>
    </source>
</reference>
<name>A0A6I7TZF4_9BACI</name>
<evidence type="ECO:0000313" key="2">
    <source>
        <dbReference type="EMBL" id="TWL37381.1"/>
    </source>
</evidence>
<sequence>MTIKKTYFLVFYHLSPRMGDDIFQELKEALKNEGHNIFLTRTMMADSVFSGRQTTF</sequence>
<reference evidence="1 3" key="1">
    <citation type="journal article" date="2016" name="Front. Microbiol.">
        <title>High-Level Heat Resistance of Spores of Bacillus amyloliquefaciens and Bacillus licheniformis Results from the Presence of a spoVA Operon in a Tn1546 Transposon.</title>
        <authorList>
            <person name="Berendsen E.M."/>
            <person name="Koning R.A."/>
            <person name="Boekhorst J."/>
            <person name="de Jong A."/>
            <person name="Kuipers O.P."/>
            <person name="Wells-Bennik M.H."/>
        </authorList>
    </citation>
    <scope>NUCLEOTIDE SEQUENCE [LARGE SCALE GENOMIC DNA]</scope>
    <source>
        <strain evidence="1 3">B4121</strain>
    </source>
</reference>
<evidence type="ECO:0000313" key="1">
    <source>
        <dbReference type="EMBL" id="OLF95591.1"/>
    </source>
</evidence>